<evidence type="ECO:0000313" key="2">
    <source>
        <dbReference type="Proteomes" id="UP000191612"/>
    </source>
</evidence>
<dbReference type="Proteomes" id="UP000191612">
    <property type="component" value="Unassembled WGS sequence"/>
</dbReference>
<organism evidence="1 2">
    <name type="scientific">Penicillium solitum</name>
    <dbReference type="NCBI Taxonomy" id="60172"/>
    <lineage>
        <taxon>Eukaryota</taxon>
        <taxon>Fungi</taxon>
        <taxon>Dikarya</taxon>
        <taxon>Ascomycota</taxon>
        <taxon>Pezizomycotina</taxon>
        <taxon>Eurotiomycetes</taxon>
        <taxon>Eurotiomycetidae</taxon>
        <taxon>Eurotiales</taxon>
        <taxon>Aspergillaceae</taxon>
        <taxon>Penicillium</taxon>
    </lineage>
</organism>
<dbReference type="AlphaFoldDB" id="A0A1V6Q8M7"/>
<protein>
    <submittedName>
        <fullName evidence="1">Uncharacterized protein</fullName>
    </submittedName>
</protein>
<evidence type="ECO:0000313" key="1">
    <source>
        <dbReference type="EMBL" id="OQD85579.1"/>
    </source>
</evidence>
<proteinExistence type="predicted"/>
<gene>
    <name evidence="1" type="ORF">PENSOL_c098G00207</name>
</gene>
<dbReference type="EMBL" id="MDYO01000098">
    <property type="protein sequence ID" value="OQD85579.1"/>
    <property type="molecule type" value="Genomic_DNA"/>
</dbReference>
<sequence length="17" mass="2228">MAPYRSIDTRQRFWRML</sequence>
<name>A0A1V6Q8M7_9EURO</name>
<accession>A0A1V6Q8M7</accession>
<reference evidence="2" key="1">
    <citation type="journal article" date="2017" name="Nat. Microbiol.">
        <title>Global analysis of biosynthetic gene clusters reveals vast potential of secondary metabolite production in Penicillium species.</title>
        <authorList>
            <person name="Nielsen J.C."/>
            <person name="Grijseels S."/>
            <person name="Prigent S."/>
            <person name="Ji B."/>
            <person name="Dainat J."/>
            <person name="Nielsen K.F."/>
            <person name="Frisvad J.C."/>
            <person name="Workman M."/>
            <person name="Nielsen J."/>
        </authorList>
    </citation>
    <scope>NUCLEOTIDE SEQUENCE [LARGE SCALE GENOMIC DNA]</scope>
    <source>
        <strain evidence="2">IBT 29525</strain>
    </source>
</reference>
<comment type="caution">
    <text evidence="1">The sequence shown here is derived from an EMBL/GenBank/DDBJ whole genome shotgun (WGS) entry which is preliminary data.</text>
</comment>
<keyword evidence="2" id="KW-1185">Reference proteome</keyword>